<accession>A0A1M6T2E6</accession>
<dbReference type="InterPro" id="IPR016907">
    <property type="entry name" value="UCP029033"/>
</dbReference>
<dbReference type="Proteomes" id="UP000184275">
    <property type="component" value="Unassembled WGS sequence"/>
</dbReference>
<dbReference type="Gene3D" id="3.30.110.170">
    <property type="entry name" value="Protein of unknown function (DUF541), domain 1"/>
    <property type="match status" value="1"/>
</dbReference>
<gene>
    <name evidence="1" type="ORF">SAMN05720469_10849</name>
</gene>
<dbReference type="EMBL" id="FRAW01000008">
    <property type="protein sequence ID" value="SHK51097.1"/>
    <property type="molecule type" value="Genomic_DNA"/>
</dbReference>
<reference evidence="2" key="1">
    <citation type="submission" date="2016-11" db="EMBL/GenBank/DDBJ databases">
        <authorList>
            <person name="Varghese N."/>
            <person name="Submissions S."/>
        </authorList>
    </citation>
    <scope>NUCLEOTIDE SEQUENCE [LARGE SCALE GENOMIC DNA]</scope>
    <source>
        <strain evidence="2">UWOS</strain>
    </source>
</reference>
<dbReference type="RefSeq" id="WP_073303386.1">
    <property type="nucleotide sequence ID" value="NZ_FRAW01000008.1"/>
</dbReference>
<evidence type="ECO:0000313" key="2">
    <source>
        <dbReference type="Proteomes" id="UP000184275"/>
    </source>
</evidence>
<dbReference type="PANTHER" id="PTHR34387:SF2">
    <property type="entry name" value="SLR1258 PROTEIN"/>
    <property type="match status" value="1"/>
</dbReference>
<dbReference type="AlphaFoldDB" id="A0A1M6T2E6"/>
<dbReference type="GO" id="GO:0006974">
    <property type="term" value="P:DNA damage response"/>
    <property type="evidence" value="ECO:0007669"/>
    <property type="project" value="TreeGrafter"/>
</dbReference>
<dbReference type="InterPro" id="IPR007497">
    <property type="entry name" value="SIMPL/DUF541"/>
</dbReference>
<name>A0A1M6T2E6_9BACT</name>
<dbReference type="InterPro" id="IPR052022">
    <property type="entry name" value="26kDa_periplasmic_antigen"/>
</dbReference>
<dbReference type="PANTHER" id="PTHR34387">
    <property type="entry name" value="SLR1258 PROTEIN"/>
    <property type="match status" value="1"/>
</dbReference>
<dbReference type="PIRSF" id="PIRSF029033">
    <property type="entry name" value="UCP029033"/>
    <property type="match status" value="1"/>
</dbReference>
<sequence length="230" mass="26029">MQSRIKETLILAVAVIFSGILAYNGFCRMINKDRSVTVRGLAEREVPADKVFWSVSFSELGNEIVPLYHKVREKDSIIVQFFMEKGLPREDITIDAQSIEDAYADRYRDQSKRPEFRYTMTSTITVASSKVELVRNLQMEVAVLAGKEILVNSGFARYEFTGLNDIKPEMIGEATRNARQAAENFAKDSQSKIGNIREASQGVFSIEDRDDSTPTIKKVRVVTRIDFALD</sequence>
<keyword evidence="2" id="KW-1185">Reference proteome</keyword>
<organism evidence="1 2">
    <name type="scientific">Fibrobacter intestinalis</name>
    <dbReference type="NCBI Taxonomy" id="28122"/>
    <lineage>
        <taxon>Bacteria</taxon>
        <taxon>Pseudomonadati</taxon>
        <taxon>Fibrobacterota</taxon>
        <taxon>Fibrobacteria</taxon>
        <taxon>Fibrobacterales</taxon>
        <taxon>Fibrobacteraceae</taxon>
        <taxon>Fibrobacter</taxon>
    </lineage>
</organism>
<evidence type="ECO:0000313" key="1">
    <source>
        <dbReference type="EMBL" id="SHK51097.1"/>
    </source>
</evidence>
<dbReference type="Pfam" id="PF04402">
    <property type="entry name" value="SIMPL"/>
    <property type="match status" value="1"/>
</dbReference>
<proteinExistence type="predicted"/>
<dbReference type="Gene3D" id="3.30.70.2970">
    <property type="entry name" value="Protein of unknown function (DUF541), domain 2"/>
    <property type="match status" value="1"/>
</dbReference>
<protein>
    <recommendedName>
        <fullName evidence="3">SIMPL domain-containing protein</fullName>
    </recommendedName>
</protein>
<evidence type="ECO:0008006" key="3">
    <source>
        <dbReference type="Google" id="ProtNLM"/>
    </source>
</evidence>